<feature type="transmembrane region" description="Helical" evidence="5">
    <location>
        <begin position="264"/>
        <end position="282"/>
    </location>
</feature>
<evidence type="ECO:0000256" key="2">
    <source>
        <dbReference type="ARBA" id="ARBA00022692"/>
    </source>
</evidence>
<feature type="domain" description="RDD" evidence="7">
    <location>
        <begin position="196"/>
        <end position="319"/>
    </location>
</feature>
<organism evidence="8 9">
    <name type="scientific">Muricaecibacterium torontonense</name>
    <dbReference type="NCBI Taxonomy" id="3032871"/>
    <lineage>
        <taxon>Bacteria</taxon>
        <taxon>Bacillati</taxon>
        <taxon>Actinomycetota</taxon>
        <taxon>Coriobacteriia</taxon>
        <taxon>Coriobacteriales</taxon>
        <taxon>Atopobiaceae</taxon>
        <taxon>Muricaecibacterium</taxon>
    </lineage>
</organism>
<dbReference type="Pfam" id="PF04892">
    <property type="entry name" value="VanZ"/>
    <property type="match status" value="1"/>
</dbReference>
<feature type="transmembrane region" description="Helical" evidence="5">
    <location>
        <begin position="127"/>
        <end position="149"/>
    </location>
</feature>
<comment type="subcellular location">
    <subcellularLocation>
        <location evidence="1">Membrane</location>
        <topology evidence="1">Multi-pass membrane protein</topology>
    </subcellularLocation>
</comment>
<keyword evidence="9" id="KW-1185">Reference proteome</keyword>
<feature type="transmembrane region" description="Helical" evidence="5">
    <location>
        <begin position="12"/>
        <end position="32"/>
    </location>
</feature>
<feature type="transmembrane region" description="Helical" evidence="5">
    <location>
        <begin position="161"/>
        <end position="181"/>
    </location>
</feature>
<name>A0A4S2F4T2_9ACTN</name>
<dbReference type="RefSeq" id="WP_136012353.1">
    <property type="nucleotide sequence ID" value="NZ_SRYE01000002.1"/>
</dbReference>
<dbReference type="PANTHER" id="PTHR36834:SF1">
    <property type="entry name" value="INTEGRAL MEMBRANE PROTEIN"/>
    <property type="match status" value="1"/>
</dbReference>
<comment type="caution">
    <text evidence="8">The sequence shown here is derived from an EMBL/GenBank/DDBJ whole genome shotgun (WGS) entry which is preliminary data.</text>
</comment>
<keyword evidence="3 5" id="KW-1133">Transmembrane helix</keyword>
<reference evidence="8 9" key="1">
    <citation type="submission" date="2019-04" db="EMBL/GenBank/DDBJ databases">
        <title>Microbes associate with the intestines of laboratory mice.</title>
        <authorList>
            <person name="Navarre W."/>
            <person name="Wong E."/>
            <person name="Huang K."/>
            <person name="Tropini C."/>
            <person name="Ng K."/>
            <person name="Yu B."/>
        </authorList>
    </citation>
    <scope>NUCLEOTIDE SEQUENCE [LARGE SCALE GENOMIC DNA]</scope>
    <source>
        <strain evidence="8 9">NM07_P-09</strain>
    </source>
</reference>
<feature type="transmembrane region" description="Helical" evidence="5">
    <location>
        <begin position="202"/>
        <end position="230"/>
    </location>
</feature>
<dbReference type="Proteomes" id="UP000310263">
    <property type="component" value="Unassembled WGS sequence"/>
</dbReference>
<dbReference type="InterPro" id="IPR010432">
    <property type="entry name" value="RDD"/>
</dbReference>
<protein>
    <submittedName>
        <fullName evidence="8">Teicoplanin resistance protein VanZ</fullName>
    </submittedName>
</protein>
<evidence type="ECO:0000256" key="1">
    <source>
        <dbReference type="ARBA" id="ARBA00004141"/>
    </source>
</evidence>
<gene>
    <name evidence="8" type="ORF">E5334_04235</name>
</gene>
<keyword evidence="2 5" id="KW-0812">Transmembrane</keyword>
<dbReference type="InterPro" id="IPR053150">
    <property type="entry name" value="Teicoplanin_resist-assoc"/>
</dbReference>
<dbReference type="PANTHER" id="PTHR36834">
    <property type="entry name" value="MEMBRANE PROTEIN-RELATED"/>
    <property type="match status" value="1"/>
</dbReference>
<feature type="transmembrane region" description="Helical" evidence="5">
    <location>
        <begin position="44"/>
        <end position="62"/>
    </location>
</feature>
<feature type="domain" description="VanZ-like" evidence="6">
    <location>
        <begin position="50"/>
        <end position="178"/>
    </location>
</feature>
<keyword evidence="4 5" id="KW-0472">Membrane</keyword>
<evidence type="ECO:0000256" key="3">
    <source>
        <dbReference type="ARBA" id="ARBA00022989"/>
    </source>
</evidence>
<dbReference type="AlphaFoldDB" id="A0A4S2F4T2"/>
<accession>A0A4S2F4T2</accession>
<dbReference type="InterPro" id="IPR006976">
    <property type="entry name" value="VanZ-like"/>
</dbReference>
<evidence type="ECO:0000259" key="7">
    <source>
        <dbReference type="Pfam" id="PF06271"/>
    </source>
</evidence>
<evidence type="ECO:0000256" key="4">
    <source>
        <dbReference type="ARBA" id="ARBA00023136"/>
    </source>
</evidence>
<dbReference type="Pfam" id="PF06271">
    <property type="entry name" value="RDD"/>
    <property type="match status" value="1"/>
</dbReference>
<evidence type="ECO:0000313" key="8">
    <source>
        <dbReference type="EMBL" id="TGY62623.1"/>
    </source>
</evidence>
<feature type="transmembrane region" description="Helical" evidence="5">
    <location>
        <begin position="97"/>
        <end position="115"/>
    </location>
</feature>
<dbReference type="OrthoDB" id="4822551at2"/>
<dbReference type="EMBL" id="SRYE01000002">
    <property type="protein sequence ID" value="TGY62623.1"/>
    <property type="molecule type" value="Genomic_DNA"/>
</dbReference>
<evidence type="ECO:0000313" key="9">
    <source>
        <dbReference type="Proteomes" id="UP000310263"/>
    </source>
</evidence>
<feature type="transmembrane region" description="Helical" evidence="5">
    <location>
        <begin position="309"/>
        <end position="328"/>
    </location>
</feature>
<evidence type="ECO:0000259" key="6">
    <source>
        <dbReference type="Pfam" id="PF04892"/>
    </source>
</evidence>
<sequence>MLHAFSGPFRMAITLWPFISALLTIPVLALIYHRCGRLTLSALVWSYLAVLYALGLGCFTLYPMPQGSSGLGITYGVAPQLNPFAFIGDIQKDGVRAIFQIVANVALFVPLGYMLGRGLQWWWPKVLLAGFAVSLLIETAQLTGFFGLYPYAYRTFDVDDLMSNTLGALVGLGFARLVGVIRPKSAYEVPPITYQPSFVRRCIAAIIDFGLCQICSLLVVGFYAALIYILERHGLVEMMGAQPQLTLASHGLSGYLPLAKADDIAWITFWICLVIFELLVPVTRGGSTLGGSFIRMSCETKKRKGAMRALFYGVRSLVFFCVFSPSIFEGAAMWIPLICILAYPFCHGMPYDLLPGSPQIPGVEQGV</sequence>
<evidence type="ECO:0000256" key="5">
    <source>
        <dbReference type="SAM" id="Phobius"/>
    </source>
</evidence>
<proteinExistence type="predicted"/>